<dbReference type="EMBL" id="JAVFWL010000001">
    <property type="protein sequence ID" value="KAK6726336.1"/>
    <property type="molecule type" value="Genomic_DNA"/>
</dbReference>
<organism evidence="1 2">
    <name type="scientific">Necator americanus</name>
    <name type="common">Human hookworm</name>
    <dbReference type="NCBI Taxonomy" id="51031"/>
    <lineage>
        <taxon>Eukaryota</taxon>
        <taxon>Metazoa</taxon>
        <taxon>Ecdysozoa</taxon>
        <taxon>Nematoda</taxon>
        <taxon>Chromadorea</taxon>
        <taxon>Rhabditida</taxon>
        <taxon>Rhabditina</taxon>
        <taxon>Rhabditomorpha</taxon>
        <taxon>Strongyloidea</taxon>
        <taxon>Ancylostomatidae</taxon>
        <taxon>Bunostominae</taxon>
        <taxon>Necator</taxon>
    </lineage>
</organism>
<evidence type="ECO:0000313" key="1">
    <source>
        <dbReference type="EMBL" id="KAK6726336.1"/>
    </source>
</evidence>
<keyword evidence="2" id="KW-1185">Reference proteome</keyword>
<accession>A0ABR1BIN2</accession>
<name>A0ABR1BIN2_NECAM</name>
<dbReference type="Proteomes" id="UP001303046">
    <property type="component" value="Unassembled WGS sequence"/>
</dbReference>
<evidence type="ECO:0000313" key="2">
    <source>
        <dbReference type="Proteomes" id="UP001303046"/>
    </source>
</evidence>
<proteinExistence type="predicted"/>
<comment type="caution">
    <text evidence="1">The sequence shown here is derived from an EMBL/GenBank/DDBJ whole genome shotgun (WGS) entry which is preliminary data.</text>
</comment>
<sequence length="207" mass="23674">MSITQELSSSMNGVAALEQRQQPATSTADWTRTLLPSGLSLVRSLPKRRHRLRKKTPVGTHPLCRRLRHSRCCQRGSGDQRPQSCDETWVYPFNSRQSPSDPRRKKSAGLIDPSHFDDDHQLTRVSINLSFFARIERSFSKILLLEMRVGPSATLTRTVSCGFLEDKTRRRKPNRTVSVSYTLVRFRSSHRLFEKNGETSFGAPHPR</sequence>
<reference evidence="1 2" key="1">
    <citation type="submission" date="2023-08" db="EMBL/GenBank/DDBJ databases">
        <title>A Necator americanus chromosomal reference genome.</title>
        <authorList>
            <person name="Ilik V."/>
            <person name="Petrzelkova K.J."/>
            <person name="Pardy F."/>
            <person name="Fuh T."/>
            <person name="Niatou-Singa F.S."/>
            <person name="Gouil Q."/>
            <person name="Baker L."/>
            <person name="Ritchie M.E."/>
            <person name="Jex A.R."/>
            <person name="Gazzola D."/>
            <person name="Li H."/>
            <person name="Toshio Fujiwara R."/>
            <person name="Zhan B."/>
            <person name="Aroian R.V."/>
            <person name="Pafco B."/>
            <person name="Schwarz E.M."/>
        </authorList>
    </citation>
    <scope>NUCLEOTIDE SEQUENCE [LARGE SCALE GENOMIC DNA]</scope>
    <source>
        <strain evidence="1 2">Aroian</strain>
        <tissue evidence="1">Whole animal</tissue>
    </source>
</reference>
<protein>
    <submittedName>
        <fullName evidence="1">Uncharacterized protein</fullName>
    </submittedName>
</protein>
<gene>
    <name evidence="1" type="primary">Necator_chrI.g696</name>
    <name evidence="1" type="ORF">RB195_004574</name>
</gene>